<name>A0A6J6STC9_9ZZZZ</name>
<dbReference type="GO" id="GO:0030246">
    <property type="term" value="F:carbohydrate binding"/>
    <property type="evidence" value="ECO:0007669"/>
    <property type="project" value="InterPro"/>
</dbReference>
<evidence type="ECO:0000313" key="1">
    <source>
        <dbReference type="EMBL" id="CAB4729669.1"/>
    </source>
</evidence>
<sequence>MIELRNGSNTLAVDEQCGGRLASLIVRGCERLVTRSERGANPLLWGSYPMTPWAGRVRNGRFVLDGVEHRLPLRLPPHAGHGTVLDVPWTVLSASRSSVRLVTDLGPSWPWPGRATQEITLQADRAGAGAARCWMSVETLGDPFPAQVGWHPWFSDGGRPPVLRFAAQAMYERDRSGIPTGRTVAPGARPWDDCFAGVVDPPIVRYRDGLELLLSSDCDHWVVYEPEHALCVEPQSGPPNGFTLLPHLVEPGRPLSRTFVIAWD</sequence>
<dbReference type="GO" id="GO:0005975">
    <property type="term" value="P:carbohydrate metabolic process"/>
    <property type="evidence" value="ECO:0007669"/>
    <property type="project" value="InterPro"/>
</dbReference>
<proteinExistence type="predicted"/>
<gene>
    <name evidence="1" type="ORF">UFOPK2602_02259</name>
    <name evidence="2" type="ORF">UFOPK2806_00190</name>
    <name evidence="3" type="ORF">UFOPK3417_00960</name>
    <name evidence="4" type="ORF">UFOPK4306_01593</name>
</gene>
<dbReference type="EMBL" id="CAFBLR010000082">
    <property type="protein sequence ID" value="CAB4875191.1"/>
    <property type="molecule type" value="Genomic_DNA"/>
</dbReference>
<evidence type="ECO:0000313" key="4">
    <source>
        <dbReference type="EMBL" id="CAB5065461.1"/>
    </source>
</evidence>
<dbReference type="SUPFAM" id="SSF74650">
    <property type="entry name" value="Galactose mutarotase-like"/>
    <property type="match status" value="1"/>
</dbReference>
<protein>
    <submittedName>
        <fullName evidence="2">Unannotated protein</fullName>
    </submittedName>
</protein>
<dbReference type="Pfam" id="PF01263">
    <property type="entry name" value="Aldose_epim"/>
    <property type="match status" value="1"/>
</dbReference>
<dbReference type="AlphaFoldDB" id="A0A6J6STC9"/>
<dbReference type="EMBL" id="CAEZYY010000001">
    <property type="protein sequence ID" value="CAB4738152.1"/>
    <property type="molecule type" value="Genomic_DNA"/>
</dbReference>
<organism evidence="2">
    <name type="scientific">freshwater metagenome</name>
    <dbReference type="NCBI Taxonomy" id="449393"/>
    <lineage>
        <taxon>unclassified sequences</taxon>
        <taxon>metagenomes</taxon>
        <taxon>ecological metagenomes</taxon>
    </lineage>
</organism>
<dbReference type="InterPro" id="IPR008183">
    <property type="entry name" value="Aldose_1/G6P_1-epimerase"/>
</dbReference>
<dbReference type="InterPro" id="IPR014718">
    <property type="entry name" value="GH-type_carb-bd"/>
</dbReference>
<dbReference type="Gene3D" id="2.70.98.10">
    <property type="match status" value="1"/>
</dbReference>
<evidence type="ECO:0000313" key="3">
    <source>
        <dbReference type="EMBL" id="CAB4875191.1"/>
    </source>
</evidence>
<dbReference type="EMBL" id="CAEZXX010000225">
    <property type="protein sequence ID" value="CAB4729669.1"/>
    <property type="molecule type" value="Genomic_DNA"/>
</dbReference>
<reference evidence="2" key="1">
    <citation type="submission" date="2020-05" db="EMBL/GenBank/DDBJ databases">
        <authorList>
            <person name="Chiriac C."/>
            <person name="Salcher M."/>
            <person name="Ghai R."/>
            <person name="Kavagutti S V."/>
        </authorList>
    </citation>
    <scope>NUCLEOTIDE SEQUENCE</scope>
</reference>
<evidence type="ECO:0000313" key="2">
    <source>
        <dbReference type="EMBL" id="CAB4738152.1"/>
    </source>
</evidence>
<dbReference type="GO" id="GO:0016853">
    <property type="term" value="F:isomerase activity"/>
    <property type="evidence" value="ECO:0007669"/>
    <property type="project" value="InterPro"/>
</dbReference>
<dbReference type="EMBL" id="CAFBQP010000061">
    <property type="protein sequence ID" value="CAB5065461.1"/>
    <property type="molecule type" value="Genomic_DNA"/>
</dbReference>
<dbReference type="InterPro" id="IPR011013">
    <property type="entry name" value="Gal_mutarotase_sf_dom"/>
</dbReference>
<accession>A0A6J6STC9</accession>